<evidence type="ECO:0000259" key="3">
    <source>
        <dbReference type="Pfam" id="PF18962"/>
    </source>
</evidence>
<name>A0ABT3HZ02_9FLAO</name>
<evidence type="ECO:0000256" key="1">
    <source>
        <dbReference type="ARBA" id="ARBA00022729"/>
    </source>
</evidence>
<dbReference type="Proteomes" id="UP001163731">
    <property type="component" value="Unassembled WGS sequence"/>
</dbReference>
<keyword evidence="1 2" id="KW-0732">Signal</keyword>
<reference evidence="4" key="1">
    <citation type="submission" date="2022-10" db="EMBL/GenBank/DDBJ databases">
        <title>Chryseobacterium babae sp. nov. isolated from the gut of the beetle Oryctes rhinoceros, and Chryseobacterium kimseyorum sp. nov., isolated from a stick insect rearing cage.</title>
        <authorList>
            <person name="Shelomi M."/>
            <person name="Han C.-J."/>
            <person name="Chen W.-M."/>
            <person name="Chen H.-K."/>
            <person name="Liaw S.-J."/>
            <person name="Muhle E."/>
            <person name="Clermont D."/>
        </authorList>
    </citation>
    <scope>NUCLEOTIDE SEQUENCE</scope>
    <source>
        <strain evidence="4">09-1422</strain>
    </source>
</reference>
<feature type="domain" description="Secretion system C-terminal sorting" evidence="3">
    <location>
        <begin position="267"/>
        <end position="332"/>
    </location>
</feature>
<accession>A0ABT3HZ02</accession>
<sequence length="334" mass="35314">MKKILSSILLTSATMMMFGQVIDTQNFNSLTAGNVGTNFAGATAGQGGYYLVNGVATDYQIATIDAAHGNSLKITAGSGFAATSDPNNHSAVKLVAVDPSIGNNVIKATYSFYTGSANGTGSIYFTLIDDGTTPAVIAGAVYNVVTKTISAAGARLNGGVRQFALFKALDGTYPANTWVTIGIAYNMTTGASTFYTPQETYSYNAPVAPIALLPGLDIGQYRSYNFNATGNTTAYNWAIDDVNLLYTDNMNFLATSESEIQKTKSTIYPNPTSEVLNIKTDSKINGVSVVDLSGRKINVKLEGDKVDVSTLSAGTYLINVETKEGISTEKFIKK</sequence>
<keyword evidence="5" id="KW-1185">Reference proteome</keyword>
<organism evidence="4 5">
    <name type="scientific">Chryseobacterium kimseyorum</name>
    <dbReference type="NCBI Taxonomy" id="2984028"/>
    <lineage>
        <taxon>Bacteria</taxon>
        <taxon>Pseudomonadati</taxon>
        <taxon>Bacteroidota</taxon>
        <taxon>Flavobacteriia</taxon>
        <taxon>Flavobacteriales</taxon>
        <taxon>Weeksellaceae</taxon>
        <taxon>Chryseobacterium group</taxon>
        <taxon>Chryseobacterium</taxon>
    </lineage>
</organism>
<evidence type="ECO:0000256" key="2">
    <source>
        <dbReference type="SAM" id="SignalP"/>
    </source>
</evidence>
<comment type="caution">
    <text evidence="4">The sequence shown here is derived from an EMBL/GenBank/DDBJ whole genome shotgun (WGS) entry which is preliminary data.</text>
</comment>
<evidence type="ECO:0000313" key="4">
    <source>
        <dbReference type="EMBL" id="MCW3169011.1"/>
    </source>
</evidence>
<dbReference type="Pfam" id="PF18962">
    <property type="entry name" value="Por_Secre_tail"/>
    <property type="match status" value="1"/>
</dbReference>
<proteinExistence type="predicted"/>
<dbReference type="RefSeq" id="WP_264750186.1">
    <property type="nucleotide sequence ID" value="NZ_JAPDHW010000006.1"/>
</dbReference>
<feature type="signal peptide" evidence="2">
    <location>
        <begin position="1"/>
        <end position="21"/>
    </location>
</feature>
<gene>
    <name evidence="4" type="ORF">OMO38_10795</name>
</gene>
<dbReference type="EMBL" id="JAPDHW010000006">
    <property type="protein sequence ID" value="MCW3169011.1"/>
    <property type="molecule type" value="Genomic_DNA"/>
</dbReference>
<evidence type="ECO:0000313" key="5">
    <source>
        <dbReference type="Proteomes" id="UP001163731"/>
    </source>
</evidence>
<protein>
    <submittedName>
        <fullName evidence="4">T9SS type A sorting domain-containing protein</fullName>
    </submittedName>
</protein>
<feature type="chain" id="PRO_5045524891" evidence="2">
    <location>
        <begin position="22"/>
        <end position="334"/>
    </location>
</feature>
<dbReference type="NCBIfam" id="TIGR04183">
    <property type="entry name" value="Por_Secre_tail"/>
    <property type="match status" value="1"/>
</dbReference>
<dbReference type="InterPro" id="IPR026444">
    <property type="entry name" value="Secre_tail"/>
</dbReference>